<dbReference type="Gene3D" id="3.20.20.220">
    <property type="match status" value="1"/>
</dbReference>
<protein>
    <recommendedName>
        <fullName evidence="2 5">Proline dehydrogenase</fullName>
        <ecNumber evidence="2 5">1.5.5.2</ecNumber>
    </recommendedName>
</protein>
<accession>A0A9P6D3S2</accession>
<dbReference type="GO" id="GO:0005739">
    <property type="term" value="C:mitochondrion"/>
    <property type="evidence" value="ECO:0007669"/>
    <property type="project" value="TreeGrafter"/>
</dbReference>
<dbReference type="SUPFAM" id="SSF51730">
    <property type="entry name" value="FAD-linked oxidoreductase"/>
    <property type="match status" value="1"/>
</dbReference>
<keyword evidence="5" id="KW-0285">Flavoprotein</keyword>
<comment type="caution">
    <text evidence="8">The sequence shown here is derived from an EMBL/GenBank/DDBJ whole genome shotgun (WGS) entry which is preliminary data.</text>
</comment>
<dbReference type="OrthoDB" id="5464at2759"/>
<evidence type="ECO:0000256" key="3">
    <source>
        <dbReference type="ARBA" id="ARBA00023002"/>
    </source>
</evidence>
<feature type="region of interest" description="Disordered" evidence="6">
    <location>
        <begin position="156"/>
        <end position="181"/>
    </location>
</feature>
<organism evidence="8 9">
    <name type="scientific">Pholiota conissans</name>
    <dbReference type="NCBI Taxonomy" id="109636"/>
    <lineage>
        <taxon>Eukaryota</taxon>
        <taxon>Fungi</taxon>
        <taxon>Dikarya</taxon>
        <taxon>Basidiomycota</taxon>
        <taxon>Agaricomycotina</taxon>
        <taxon>Agaricomycetes</taxon>
        <taxon>Agaricomycetidae</taxon>
        <taxon>Agaricales</taxon>
        <taxon>Agaricineae</taxon>
        <taxon>Strophariaceae</taxon>
        <taxon>Pholiota</taxon>
    </lineage>
</organism>
<dbReference type="GO" id="GO:0071949">
    <property type="term" value="F:FAD binding"/>
    <property type="evidence" value="ECO:0007669"/>
    <property type="project" value="TreeGrafter"/>
</dbReference>
<dbReference type="Pfam" id="PF01619">
    <property type="entry name" value="Pro_dh"/>
    <property type="match status" value="1"/>
</dbReference>
<dbReference type="InterPro" id="IPR029041">
    <property type="entry name" value="FAD-linked_oxidoreductase-like"/>
</dbReference>
<comment type="function">
    <text evidence="5">Converts proline to delta-1-pyrroline-5-carboxylate.</text>
</comment>
<dbReference type="GO" id="GO:0010133">
    <property type="term" value="P:L-proline catabolic process to L-glutamate"/>
    <property type="evidence" value="ECO:0007669"/>
    <property type="project" value="TreeGrafter"/>
</dbReference>
<gene>
    <name evidence="8" type="ORF">BDN70DRAFT_853405</name>
</gene>
<comment type="cofactor">
    <cofactor evidence="5">
        <name>FAD</name>
        <dbReference type="ChEBI" id="CHEBI:57692"/>
    </cofactor>
</comment>
<keyword evidence="4 5" id="KW-0642">Proline metabolism</keyword>
<evidence type="ECO:0000259" key="7">
    <source>
        <dbReference type="Pfam" id="PF01619"/>
    </source>
</evidence>
<sequence length="598" mass="65519">MLRSRLGFQSFVKLRHPTRFYSGASPAVRSRWTRKTVAGATMLTASSVILASTIYADSEELVPRATIGSLVRTYLVYSMCSIPSLVDASPKILSAMSSVPGLKQITEAFVRYTFFDQFVGADTAEETLPLLRSLRAANKGVLFAYSVEVDENEATGASISRSSDNFTDSPSPHLSAADSTSPSDQIVTETLHCIDVAADFEASLKDKFSRTTGTHGRRTWVAVKVTAMLPDAHALIALSSHIIASRKTLSRSSQEASVPFPGSARIEDLDVILRDSSSPDLTPADIQHVKKLYADLSRICAHAKEKGVKIIVDAEYSWYQPAIDAMTLGLMREYNTPSPNATGDVQPIIYGTFQCYLRRTPEQLALAIEDSRKHHYSLGVKLVRGAYHPHELEAHSSKSSLSISPDAEPPVWREKRDTDYNYNWCVKMLAKAVKEDVDRSAGKSTLGGVDKLGWVDWVRGVKAKPVVGEVAASPSIGVLFGTHNWDSCALILKELVRNGLAVEDGERIEDGIKVGDETVERVAIGQLYGMCDDLTDWVVSRISSTTPFVIKYVPYGALAEVMPYLSRRAIENKSVLGGGAAKHERQRAAEEIKKRVFG</sequence>
<keyword evidence="5" id="KW-0274">FAD</keyword>
<dbReference type="InterPro" id="IPR015659">
    <property type="entry name" value="Proline_oxidase"/>
</dbReference>
<feature type="domain" description="Proline dehydrogenase" evidence="7">
    <location>
        <begin position="218"/>
        <end position="575"/>
    </location>
</feature>
<dbReference type="GO" id="GO:0004657">
    <property type="term" value="F:proline dehydrogenase activity"/>
    <property type="evidence" value="ECO:0007669"/>
    <property type="project" value="UniProtKB-EC"/>
</dbReference>
<dbReference type="PANTHER" id="PTHR13914">
    <property type="entry name" value="PROLINE OXIDASE"/>
    <property type="match status" value="1"/>
</dbReference>
<evidence type="ECO:0000313" key="8">
    <source>
        <dbReference type="EMBL" id="KAF9482380.1"/>
    </source>
</evidence>
<evidence type="ECO:0000313" key="9">
    <source>
        <dbReference type="Proteomes" id="UP000807469"/>
    </source>
</evidence>
<dbReference type="EMBL" id="MU155166">
    <property type="protein sequence ID" value="KAF9482380.1"/>
    <property type="molecule type" value="Genomic_DNA"/>
</dbReference>
<reference evidence="8" key="1">
    <citation type="submission" date="2020-11" db="EMBL/GenBank/DDBJ databases">
        <authorList>
            <consortium name="DOE Joint Genome Institute"/>
            <person name="Ahrendt S."/>
            <person name="Riley R."/>
            <person name="Andreopoulos W."/>
            <person name="Labutti K."/>
            <person name="Pangilinan J."/>
            <person name="Ruiz-Duenas F.J."/>
            <person name="Barrasa J.M."/>
            <person name="Sanchez-Garcia M."/>
            <person name="Camarero S."/>
            <person name="Miyauchi S."/>
            <person name="Serrano A."/>
            <person name="Linde D."/>
            <person name="Babiker R."/>
            <person name="Drula E."/>
            <person name="Ayuso-Fernandez I."/>
            <person name="Pacheco R."/>
            <person name="Padilla G."/>
            <person name="Ferreira P."/>
            <person name="Barriuso J."/>
            <person name="Kellner H."/>
            <person name="Castanera R."/>
            <person name="Alfaro M."/>
            <person name="Ramirez L."/>
            <person name="Pisabarro A.G."/>
            <person name="Kuo A."/>
            <person name="Tritt A."/>
            <person name="Lipzen A."/>
            <person name="He G."/>
            <person name="Yan M."/>
            <person name="Ng V."/>
            <person name="Cullen D."/>
            <person name="Martin F."/>
            <person name="Rosso M.-N."/>
            <person name="Henrissat B."/>
            <person name="Hibbett D."/>
            <person name="Martinez A.T."/>
            <person name="Grigoriev I.V."/>
        </authorList>
    </citation>
    <scope>NUCLEOTIDE SEQUENCE</scope>
    <source>
        <strain evidence="8">CIRM-BRFM 674</strain>
    </source>
</reference>
<dbReference type="AlphaFoldDB" id="A0A9P6D3S2"/>
<comment type="catalytic activity">
    <reaction evidence="5">
        <text>L-proline + a quinone = (S)-1-pyrroline-5-carboxylate + a quinol + H(+)</text>
        <dbReference type="Rhea" id="RHEA:23784"/>
        <dbReference type="ChEBI" id="CHEBI:15378"/>
        <dbReference type="ChEBI" id="CHEBI:17388"/>
        <dbReference type="ChEBI" id="CHEBI:24646"/>
        <dbReference type="ChEBI" id="CHEBI:60039"/>
        <dbReference type="ChEBI" id="CHEBI:132124"/>
        <dbReference type="EC" id="1.5.5.2"/>
    </reaction>
</comment>
<evidence type="ECO:0000256" key="2">
    <source>
        <dbReference type="ARBA" id="ARBA00012695"/>
    </source>
</evidence>
<keyword evidence="9" id="KW-1185">Reference proteome</keyword>
<evidence type="ECO:0000256" key="1">
    <source>
        <dbReference type="ARBA" id="ARBA00005869"/>
    </source>
</evidence>
<dbReference type="PANTHER" id="PTHR13914:SF0">
    <property type="entry name" value="PROLINE DEHYDROGENASE 1, MITOCHONDRIAL"/>
    <property type="match status" value="1"/>
</dbReference>
<evidence type="ECO:0000256" key="4">
    <source>
        <dbReference type="ARBA" id="ARBA00023062"/>
    </source>
</evidence>
<evidence type="ECO:0000256" key="5">
    <source>
        <dbReference type="RuleBase" id="RU364054"/>
    </source>
</evidence>
<keyword evidence="3 5" id="KW-0560">Oxidoreductase</keyword>
<comment type="similarity">
    <text evidence="1 5">Belongs to the proline oxidase family.</text>
</comment>
<proteinExistence type="inferred from homology"/>
<dbReference type="Proteomes" id="UP000807469">
    <property type="component" value="Unassembled WGS sequence"/>
</dbReference>
<evidence type="ECO:0000256" key="6">
    <source>
        <dbReference type="SAM" id="MobiDB-lite"/>
    </source>
</evidence>
<dbReference type="InterPro" id="IPR002872">
    <property type="entry name" value="Proline_DH_dom"/>
</dbReference>
<name>A0A9P6D3S2_9AGAR</name>
<dbReference type="EC" id="1.5.5.2" evidence="2 5"/>